<dbReference type="GO" id="GO:0055085">
    <property type="term" value="P:transmembrane transport"/>
    <property type="evidence" value="ECO:0007669"/>
    <property type="project" value="InterPro"/>
</dbReference>
<feature type="region of interest" description="Disordered" evidence="1">
    <location>
        <begin position="51"/>
        <end position="96"/>
    </location>
</feature>
<reference evidence="4 5" key="1">
    <citation type="journal article" date="2022" name="IScience">
        <title>An ultrasensitive nanofiber-based assay for enzymatic hydrolysis and deep-sea microbial degradation of cellulose.</title>
        <authorList>
            <person name="Tsudome M."/>
            <person name="Tachioka M."/>
            <person name="Miyazaki M."/>
            <person name="Uchimura K."/>
            <person name="Tsuda M."/>
            <person name="Takaki Y."/>
            <person name="Deguchi S."/>
        </authorList>
    </citation>
    <scope>NUCLEOTIDE SEQUENCE [LARGE SCALE GENOMIC DNA]</scope>
    <source>
        <strain evidence="4 5">GE09</strain>
    </source>
</reference>
<proteinExistence type="predicted"/>
<evidence type="ECO:0000256" key="2">
    <source>
        <dbReference type="SAM" id="Phobius"/>
    </source>
</evidence>
<dbReference type="Pfam" id="PF03544">
    <property type="entry name" value="TonB_C"/>
    <property type="match status" value="1"/>
</dbReference>
<name>A0AAN1WLD1_9GAMM</name>
<feature type="compositionally biased region" description="Basic and acidic residues" evidence="1">
    <location>
        <begin position="51"/>
        <end position="65"/>
    </location>
</feature>
<keyword evidence="2" id="KW-0812">Transmembrane</keyword>
<feature type="transmembrane region" description="Helical" evidence="2">
    <location>
        <begin position="6"/>
        <end position="28"/>
    </location>
</feature>
<feature type="domain" description="TonB C-terminal" evidence="3">
    <location>
        <begin position="109"/>
        <end position="200"/>
    </location>
</feature>
<evidence type="ECO:0000256" key="1">
    <source>
        <dbReference type="SAM" id="MobiDB-lite"/>
    </source>
</evidence>
<dbReference type="AlphaFoldDB" id="A0AAN1WLD1"/>
<dbReference type="Proteomes" id="UP001320119">
    <property type="component" value="Chromosome"/>
</dbReference>
<dbReference type="Gene3D" id="3.30.1150.10">
    <property type="match status" value="1"/>
</dbReference>
<protein>
    <submittedName>
        <fullName evidence="4">Periplasmic protein TonB</fullName>
    </submittedName>
</protein>
<dbReference type="EMBL" id="AP023086">
    <property type="protein sequence ID" value="BCD99714.1"/>
    <property type="molecule type" value="Genomic_DNA"/>
</dbReference>
<keyword evidence="5" id="KW-1185">Reference proteome</keyword>
<organism evidence="4 5">
    <name type="scientific">Marinagarivorans cellulosilyticus</name>
    <dbReference type="NCBI Taxonomy" id="2721545"/>
    <lineage>
        <taxon>Bacteria</taxon>
        <taxon>Pseudomonadati</taxon>
        <taxon>Pseudomonadota</taxon>
        <taxon>Gammaproteobacteria</taxon>
        <taxon>Cellvibrionales</taxon>
        <taxon>Cellvibrionaceae</taxon>
        <taxon>Marinagarivorans</taxon>
    </lineage>
</organism>
<feature type="compositionally biased region" description="Acidic residues" evidence="1">
    <location>
        <begin position="66"/>
        <end position="82"/>
    </location>
</feature>
<dbReference type="PROSITE" id="PS52015">
    <property type="entry name" value="TONB_CTD"/>
    <property type="match status" value="1"/>
</dbReference>
<dbReference type="KEGG" id="marq:MARGE09_P3916"/>
<dbReference type="InterPro" id="IPR037682">
    <property type="entry name" value="TonB_C"/>
</dbReference>
<gene>
    <name evidence="4" type="ORF">MARGE09_P3916</name>
</gene>
<evidence type="ECO:0000259" key="3">
    <source>
        <dbReference type="PROSITE" id="PS52015"/>
    </source>
</evidence>
<dbReference type="RefSeq" id="WP_236984974.1">
    <property type="nucleotide sequence ID" value="NZ_AP023086.1"/>
</dbReference>
<sequence length="200" mass="21904">MSMVRFIFSGALAAVVTAALVLLMHVLIQTNIKAPGEVKKYKVPDIVMPEREITTEYDTSKPERPDEVDEPPPEMPEMEFDAPETSNEGISINGPKIDKPKVAGPGGFGGDGEMIPITKIAAQYPSRALSRGKEGYCTIEYTVTEIGTTADHVAVDCPESIFVRSSIKAASKFKYKPRVVDGKAIRVPGVQNRFIFEMQK</sequence>
<dbReference type="SUPFAM" id="SSF74653">
    <property type="entry name" value="TolA/TonB C-terminal domain"/>
    <property type="match status" value="1"/>
</dbReference>
<evidence type="ECO:0000313" key="5">
    <source>
        <dbReference type="Proteomes" id="UP001320119"/>
    </source>
</evidence>
<accession>A0AAN1WLD1</accession>
<keyword evidence="2" id="KW-1133">Transmembrane helix</keyword>
<keyword evidence="2" id="KW-0472">Membrane</keyword>
<evidence type="ECO:0000313" key="4">
    <source>
        <dbReference type="EMBL" id="BCD99714.1"/>
    </source>
</evidence>